<protein>
    <submittedName>
        <fullName evidence="7">Glycosyltransferase</fullName>
    </submittedName>
</protein>
<dbReference type="InterPro" id="IPR002213">
    <property type="entry name" value="UDP_glucos_trans"/>
</dbReference>
<dbReference type="InterPro" id="IPR050426">
    <property type="entry name" value="Glycosyltransferase_28"/>
</dbReference>
<evidence type="ECO:0000259" key="5">
    <source>
        <dbReference type="Pfam" id="PF06722"/>
    </source>
</evidence>
<sequence length="436" mass="47365">MPVRILIMALPVKAHVYPHVPLAWALRAAGHEVCVASQPDLVDEIAETGLTVVPVGEALNLEDAITAMPMESDRTLNPWDLMRMDEFAGDDLDDDFVHGVSLVMTTLGFPPVSYGGLVDDLVGFARAWKPDLVIWDMLVFAGPVAARACGAAHARMVFGVDLLGVMRERFRAVQARRPPELREDPMREWLEPELARFGCPFGEDVIVGQWTIDPVPPSMRLPTGTHRVPLRHVPYSGGTTVPAWLREPPRRRRVCLTLGLSRRELAGRERAVVSELLEGVADLDIEVVATLNADQLATVARVPDNVRTVDFAPLHELLPTCAASIHQGGFGTMQTVLAHGVPQIVLPSGLWDTTLKARLVAEAGAGLYVEPDRLTAAGLRDMLVRVLDEPSFTAGADRLAAEIRDMPSPSEVVPVLEKLTAEHRASATAPAASLQP</sequence>
<evidence type="ECO:0000259" key="6">
    <source>
        <dbReference type="Pfam" id="PF21036"/>
    </source>
</evidence>
<dbReference type="InterPro" id="IPR010610">
    <property type="entry name" value="EryCIII-like_C"/>
</dbReference>
<gene>
    <name evidence="7" type="ORF">GCM10010411_60680</name>
</gene>
<dbReference type="RefSeq" id="WP_344545891.1">
    <property type="nucleotide sequence ID" value="NZ_BAAATD010000009.1"/>
</dbReference>
<evidence type="ECO:0000256" key="1">
    <source>
        <dbReference type="ARBA" id="ARBA00006962"/>
    </source>
</evidence>
<evidence type="ECO:0000256" key="2">
    <source>
        <dbReference type="ARBA" id="ARBA00022676"/>
    </source>
</evidence>
<dbReference type="CDD" id="cd03784">
    <property type="entry name" value="GT1_Gtf-like"/>
    <property type="match status" value="1"/>
</dbReference>
<proteinExistence type="inferred from homology"/>
<dbReference type="SUPFAM" id="SSF53756">
    <property type="entry name" value="UDP-Glycosyltransferase/glycogen phosphorylase"/>
    <property type="match status" value="1"/>
</dbReference>
<evidence type="ECO:0000256" key="3">
    <source>
        <dbReference type="ARBA" id="ARBA00022679"/>
    </source>
</evidence>
<dbReference type="PANTHER" id="PTHR48050">
    <property type="entry name" value="STEROL 3-BETA-GLUCOSYLTRANSFERASE"/>
    <property type="match status" value="1"/>
</dbReference>
<keyword evidence="8" id="KW-1185">Reference proteome</keyword>
<dbReference type="Pfam" id="PF21036">
    <property type="entry name" value="EryCIII-like_N"/>
    <property type="match status" value="1"/>
</dbReference>
<name>A0ABP6CEH6_9ACTN</name>
<dbReference type="Gene3D" id="3.40.50.2000">
    <property type="entry name" value="Glycogen Phosphorylase B"/>
    <property type="match status" value="2"/>
</dbReference>
<dbReference type="InterPro" id="IPR048284">
    <property type="entry name" value="EryCIII-like_N"/>
</dbReference>
<evidence type="ECO:0000313" key="7">
    <source>
        <dbReference type="EMBL" id="GAA2617345.1"/>
    </source>
</evidence>
<dbReference type="Pfam" id="PF06722">
    <property type="entry name" value="EryCIII-like_C"/>
    <property type="match status" value="1"/>
</dbReference>
<feature type="domain" description="Erythromycin biosynthesis protein CIII-like C-terminal" evidence="5">
    <location>
        <begin position="275"/>
        <end position="419"/>
    </location>
</feature>
<dbReference type="Proteomes" id="UP001501509">
    <property type="component" value="Unassembled WGS sequence"/>
</dbReference>
<reference evidence="8" key="1">
    <citation type="journal article" date="2019" name="Int. J. Syst. Evol. Microbiol.">
        <title>The Global Catalogue of Microorganisms (GCM) 10K type strain sequencing project: providing services to taxonomists for standard genome sequencing and annotation.</title>
        <authorList>
            <consortium name="The Broad Institute Genomics Platform"/>
            <consortium name="The Broad Institute Genome Sequencing Center for Infectious Disease"/>
            <person name="Wu L."/>
            <person name="Ma J."/>
        </authorList>
    </citation>
    <scope>NUCLEOTIDE SEQUENCE [LARGE SCALE GENOMIC DNA]</scope>
    <source>
        <strain evidence="8">JCM 6833</strain>
    </source>
</reference>
<evidence type="ECO:0000313" key="8">
    <source>
        <dbReference type="Proteomes" id="UP001501509"/>
    </source>
</evidence>
<comment type="caution">
    <text evidence="7">The sequence shown here is derived from an EMBL/GenBank/DDBJ whole genome shotgun (WGS) entry which is preliminary data.</text>
</comment>
<dbReference type="PANTHER" id="PTHR48050:SF13">
    <property type="entry name" value="STEROL 3-BETA-GLUCOSYLTRANSFERASE UGT80A2"/>
    <property type="match status" value="1"/>
</dbReference>
<accession>A0ABP6CEH6</accession>
<evidence type="ECO:0000256" key="4">
    <source>
        <dbReference type="ARBA" id="ARBA00023194"/>
    </source>
</evidence>
<keyword evidence="3" id="KW-0808">Transferase</keyword>
<dbReference type="InterPro" id="IPR030953">
    <property type="entry name" value="Glycosyl_450act"/>
</dbReference>
<dbReference type="NCBIfam" id="TIGR04516">
    <property type="entry name" value="glycosyl_450act"/>
    <property type="match status" value="1"/>
</dbReference>
<feature type="domain" description="Erythromycin biosynthesis protein CIII-like N-terminal" evidence="6">
    <location>
        <begin position="24"/>
        <end position="259"/>
    </location>
</feature>
<dbReference type="EMBL" id="BAAATD010000009">
    <property type="protein sequence ID" value="GAA2617345.1"/>
    <property type="molecule type" value="Genomic_DNA"/>
</dbReference>
<comment type="similarity">
    <text evidence="1">Belongs to the glycosyltransferase 28 family.</text>
</comment>
<keyword evidence="4" id="KW-0045">Antibiotic biosynthesis</keyword>
<organism evidence="7 8">
    <name type="scientific">Actinomadura fulvescens</name>
    <dbReference type="NCBI Taxonomy" id="46160"/>
    <lineage>
        <taxon>Bacteria</taxon>
        <taxon>Bacillati</taxon>
        <taxon>Actinomycetota</taxon>
        <taxon>Actinomycetes</taxon>
        <taxon>Streptosporangiales</taxon>
        <taxon>Thermomonosporaceae</taxon>
        <taxon>Actinomadura</taxon>
    </lineage>
</organism>
<keyword evidence="2" id="KW-0328">Glycosyltransferase</keyword>